<gene>
    <name evidence="1" type="ORF">AAFF_G00284130</name>
</gene>
<protein>
    <submittedName>
        <fullName evidence="1">Uncharacterized protein</fullName>
    </submittedName>
</protein>
<dbReference type="AlphaFoldDB" id="A0AAD7TBN2"/>
<dbReference type="EMBL" id="JAINUG010000004">
    <property type="protein sequence ID" value="KAJ8417186.1"/>
    <property type="molecule type" value="Genomic_DNA"/>
</dbReference>
<sequence>MVHPHICLPETSPEHVTHKTGNCSRYRAVCSRASQEDLTSTRLGLWLGGDGNTGINKLAQSTVSRAQAAPLPPAQSLQTSS</sequence>
<name>A0AAD7TBN2_9TELE</name>
<proteinExistence type="predicted"/>
<evidence type="ECO:0000313" key="1">
    <source>
        <dbReference type="EMBL" id="KAJ8417186.1"/>
    </source>
</evidence>
<reference evidence="1" key="1">
    <citation type="journal article" date="2023" name="Science">
        <title>Genome structures resolve the early diversification of teleost fishes.</title>
        <authorList>
            <person name="Parey E."/>
            <person name="Louis A."/>
            <person name="Montfort J."/>
            <person name="Bouchez O."/>
            <person name="Roques C."/>
            <person name="Iampietro C."/>
            <person name="Lluch J."/>
            <person name="Castinel A."/>
            <person name="Donnadieu C."/>
            <person name="Desvignes T."/>
            <person name="Floi Bucao C."/>
            <person name="Jouanno E."/>
            <person name="Wen M."/>
            <person name="Mejri S."/>
            <person name="Dirks R."/>
            <person name="Jansen H."/>
            <person name="Henkel C."/>
            <person name="Chen W.J."/>
            <person name="Zahm M."/>
            <person name="Cabau C."/>
            <person name="Klopp C."/>
            <person name="Thompson A.W."/>
            <person name="Robinson-Rechavi M."/>
            <person name="Braasch I."/>
            <person name="Lecointre G."/>
            <person name="Bobe J."/>
            <person name="Postlethwait J.H."/>
            <person name="Berthelot C."/>
            <person name="Roest Crollius H."/>
            <person name="Guiguen Y."/>
        </authorList>
    </citation>
    <scope>NUCLEOTIDE SEQUENCE</scope>
    <source>
        <strain evidence="1">NC1722</strain>
    </source>
</reference>
<accession>A0AAD7TBN2</accession>
<dbReference type="Proteomes" id="UP001221898">
    <property type="component" value="Unassembled WGS sequence"/>
</dbReference>
<comment type="caution">
    <text evidence="1">The sequence shown here is derived from an EMBL/GenBank/DDBJ whole genome shotgun (WGS) entry which is preliminary data.</text>
</comment>
<organism evidence="1 2">
    <name type="scientific">Aldrovandia affinis</name>
    <dbReference type="NCBI Taxonomy" id="143900"/>
    <lineage>
        <taxon>Eukaryota</taxon>
        <taxon>Metazoa</taxon>
        <taxon>Chordata</taxon>
        <taxon>Craniata</taxon>
        <taxon>Vertebrata</taxon>
        <taxon>Euteleostomi</taxon>
        <taxon>Actinopterygii</taxon>
        <taxon>Neopterygii</taxon>
        <taxon>Teleostei</taxon>
        <taxon>Notacanthiformes</taxon>
        <taxon>Halosauridae</taxon>
        <taxon>Aldrovandia</taxon>
    </lineage>
</organism>
<keyword evidence="2" id="KW-1185">Reference proteome</keyword>
<evidence type="ECO:0000313" key="2">
    <source>
        <dbReference type="Proteomes" id="UP001221898"/>
    </source>
</evidence>